<evidence type="ECO:0000313" key="15">
    <source>
        <dbReference type="Proteomes" id="UP000199675"/>
    </source>
</evidence>
<evidence type="ECO:0000256" key="8">
    <source>
        <dbReference type="ARBA" id="ARBA00023004"/>
    </source>
</evidence>
<dbReference type="STRING" id="488533.SAMN04487960_103383"/>
<feature type="transmembrane region" description="Helical" evidence="12">
    <location>
        <begin position="57"/>
        <end position="77"/>
    </location>
</feature>
<evidence type="ECO:0000256" key="4">
    <source>
        <dbReference type="ARBA" id="ARBA00022692"/>
    </source>
</evidence>
<dbReference type="InterPro" id="IPR015876">
    <property type="entry name" value="Acyl-CoA_DS"/>
</dbReference>
<organism evidence="14 15">
    <name type="scientific">Marinobacter mobilis</name>
    <dbReference type="NCBI Taxonomy" id="488533"/>
    <lineage>
        <taxon>Bacteria</taxon>
        <taxon>Pseudomonadati</taxon>
        <taxon>Pseudomonadota</taxon>
        <taxon>Gammaproteobacteria</taxon>
        <taxon>Pseudomonadales</taxon>
        <taxon>Marinobacteraceae</taxon>
        <taxon>Marinobacter</taxon>
    </lineage>
</organism>
<dbReference type="Proteomes" id="UP000199675">
    <property type="component" value="Unassembled WGS sequence"/>
</dbReference>
<keyword evidence="5" id="KW-0276">Fatty acid metabolism</keyword>
<comment type="similarity">
    <text evidence="2">Belongs to the fatty acid desaturase type 2 family.</text>
</comment>
<dbReference type="Pfam" id="PF00487">
    <property type="entry name" value="FA_desaturase"/>
    <property type="match status" value="1"/>
</dbReference>
<keyword evidence="7" id="KW-0560">Oxidoreductase</keyword>
<dbReference type="AlphaFoldDB" id="A0A1H2V9Z1"/>
<accession>A0A1H2V9Z1</accession>
<evidence type="ECO:0000313" key="14">
    <source>
        <dbReference type="EMBL" id="SDW65125.1"/>
    </source>
</evidence>
<evidence type="ECO:0000256" key="5">
    <source>
        <dbReference type="ARBA" id="ARBA00022832"/>
    </source>
</evidence>
<dbReference type="PANTHER" id="PTHR11351">
    <property type="entry name" value="ACYL-COA DESATURASE"/>
    <property type="match status" value="1"/>
</dbReference>
<feature type="transmembrane region" description="Helical" evidence="12">
    <location>
        <begin position="33"/>
        <end position="51"/>
    </location>
</feature>
<evidence type="ECO:0000256" key="10">
    <source>
        <dbReference type="ARBA" id="ARBA00023136"/>
    </source>
</evidence>
<keyword evidence="15" id="KW-1185">Reference proteome</keyword>
<dbReference type="CDD" id="cd03505">
    <property type="entry name" value="Delta9-FADS-like"/>
    <property type="match status" value="1"/>
</dbReference>
<reference evidence="14 15" key="1">
    <citation type="submission" date="2016-10" db="EMBL/GenBank/DDBJ databases">
        <authorList>
            <person name="de Groot N.N."/>
        </authorList>
    </citation>
    <scope>NUCLEOTIDE SEQUENCE [LARGE SCALE GENOMIC DNA]</scope>
    <source>
        <strain evidence="14 15">CGMCC 1.7059</strain>
    </source>
</reference>
<keyword evidence="3" id="KW-0444">Lipid biosynthesis</keyword>
<evidence type="ECO:0000256" key="9">
    <source>
        <dbReference type="ARBA" id="ARBA00023098"/>
    </source>
</evidence>
<dbReference type="PRINTS" id="PR00075">
    <property type="entry name" value="FACDDSATRASE"/>
</dbReference>
<feature type="transmembrane region" description="Helical" evidence="12">
    <location>
        <begin position="174"/>
        <end position="195"/>
    </location>
</feature>
<keyword evidence="9" id="KW-0443">Lipid metabolism</keyword>
<feature type="transmembrane region" description="Helical" evidence="12">
    <location>
        <begin position="207"/>
        <end position="231"/>
    </location>
</feature>
<name>A0A1H2V9Z1_9GAMM</name>
<evidence type="ECO:0000256" key="2">
    <source>
        <dbReference type="ARBA" id="ARBA00008749"/>
    </source>
</evidence>
<protein>
    <submittedName>
        <fullName evidence="14">Stearoyl-CoA desaturase (Delta-9 desaturase)</fullName>
    </submittedName>
</protein>
<dbReference type="PANTHER" id="PTHR11351:SF31">
    <property type="entry name" value="DESATURASE 1, ISOFORM A-RELATED"/>
    <property type="match status" value="1"/>
</dbReference>
<evidence type="ECO:0000256" key="1">
    <source>
        <dbReference type="ARBA" id="ARBA00004141"/>
    </source>
</evidence>
<dbReference type="GO" id="GO:0016717">
    <property type="term" value="F:oxidoreductase activity, acting on paired donors, with oxidation of a pair of donors resulting in the reduction of molecular oxygen to two molecules of water"/>
    <property type="evidence" value="ECO:0007669"/>
    <property type="project" value="InterPro"/>
</dbReference>
<proteinExistence type="inferred from homology"/>
<gene>
    <name evidence="14" type="ORF">SAMN04487960_103383</name>
</gene>
<keyword evidence="10 12" id="KW-0472">Membrane</keyword>
<comment type="subcellular location">
    <subcellularLocation>
        <location evidence="1">Membrane</location>
        <topology evidence="1">Multi-pass membrane protein</topology>
    </subcellularLocation>
</comment>
<evidence type="ECO:0000256" key="7">
    <source>
        <dbReference type="ARBA" id="ARBA00023002"/>
    </source>
</evidence>
<dbReference type="RefSeq" id="WP_091812188.1">
    <property type="nucleotide sequence ID" value="NZ_FNNE01000003.1"/>
</dbReference>
<keyword evidence="11" id="KW-0275">Fatty acid biosynthesis</keyword>
<keyword evidence="6 12" id="KW-1133">Transmembrane helix</keyword>
<dbReference type="EMBL" id="FNNE01000003">
    <property type="protein sequence ID" value="SDW65125.1"/>
    <property type="molecule type" value="Genomic_DNA"/>
</dbReference>
<evidence type="ECO:0000256" key="3">
    <source>
        <dbReference type="ARBA" id="ARBA00022516"/>
    </source>
</evidence>
<dbReference type="GO" id="GO:0006633">
    <property type="term" value="P:fatty acid biosynthetic process"/>
    <property type="evidence" value="ECO:0007669"/>
    <property type="project" value="UniProtKB-KW"/>
</dbReference>
<keyword evidence="4 12" id="KW-0812">Transmembrane</keyword>
<feature type="domain" description="Fatty acid desaturase" evidence="13">
    <location>
        <begin position="58"/>
        <end position="279"/>
    </location>
</feature>
<dbReference type="OrthoDB" id="19906at2"/>
<dbReference type="GO" id="GO:0016020">
    <property type="term" value="C:membrane"/>
    <property type="evidence" value="ECO:0007669"/>
    <property type="project" value="UniProtKB-SubCell"/>
</dbReference>
<evidence type="ECO:0000256" key="11">
    <source>
        <dbReference type="ARBA" id="ARBA00023160"/>
    </source>
</evidence>
<evidence type="ECO:0000256" key="6">
    <source>
        <dbReference type="ARBA" id="ARBA00022989"/>
    </source>
</evidence>
<evidence type="ECO:0000259" key="13">
    <source>
        <dbReference type="Pfam" id="PF00487"/>
    </source>
</evidence>
<sequence length="320" mass="37678">MTRSNHWIWNFLRWFDSEAAIEHLDKTSRRFNLLRVMPFLVLHLACLLAFWVGVSPFAALFACAFFVIRMFAITAFYHRYFAHKTFKTSRGWQFVFAVLGASAAQRGPLWWAAHHRHHHQHSDHPEDLHSPHHGGFWWSHLGWFTCDAGFTTDEQRVRDWLRFPELRLLNRYDALVPMLFAVLIYALGETLAVFAPALETNGPQLLIWGFVISTVVLFHATVSINSLAHVWGSRRFDTRDSSRNNPILALLTLGEGWHNNHHRWPQSARQGFRWYEIDLTFYGLWLLSKLGIVRELNPVPPHIQRETRRLDRIRRNRKND</sequence>
<dbReference type="InterPro" id="IPR005804">
    <property type="entry name" value="FA_desaturase_dom"/>
</dbReference>
<keyword evidence="8" id="KW-0408">Iron</keyword>
<evidence type="ECO:0000256" key="12">
    <source>
        <dbReference type="SAM" id="Phobius"/>
    </source>
</evidence>